<evidence type="ECO:0000256" key="6">
    <source>
        <dbReference type="ARBA" id="ARBA00036267"/>
    </source>
</evidence>
<protein>
    <recommendedName>
        <fullName evidence="7">Diphthamide biosynthesis protein 3</fullName>
    </recommendedName>
</protein>
<dbReference type="UniPathway" id="UPA00559"/>
<evidence type="ECO:0000256" key="3">
    <source>
        <dbReference type="ARBA" id="ARBA00023004"/>
    </source>
</evidence>
<dbReference type="GO" id="GO:0046872">
    <property type="term" value="F:metal ion binding"/>
    <property type="evidence" value="ECO:0007669"/>
    <property type="project" value="UniProtKB-KW"/>
</dbReference>
<comment type="similarity">
    <text evidence="4">Belongs to the DPH3 family.</text>
</comment>
<comment type="subunit">
    <text evidence="5">Component of the 2-(3-amino-3-carboxypropyl)histidine synthase complex composed of DPH1, DPH2, DPH3 and a NADH-dependent reductase, predominantly CBR1.</text>
</comment>
<dbReference type="STRING" id="425264.A0A3G2S8Y4"/>
<reference evidence="10 11" key="1">
    <citation type="submission" date="2018-10" db="EMBL/GenBank/DDBJ databases">
        <title>Complete genome sequence of Malassezia restricta CBS 7877.</title>
        <authorList>
            <person name="Morand S.C."/>
            <person name="Bertignac M."/>
            <person name="Iltis A."/>
            <person name="Kolder I."/>
            <person name="Pirovano W."/>
            <person name="Jourdain R."/>
            <person name="Clavaud C."/>
        </authorList>
    </citation>
    <scope>NUCLEOTIDE SEQUENCE [LARGE SCALE GENOMIC DNA]</scope>
    <source>
        <strain evidence="10 11">CBS 7877</strain>
    </source>
</reference>
<comment type="catalytic activity">
    <reaction evidence="6">
        <text>[3Fe-4S](1+)-[protein] + Fe(2+)-[Dph3] = [3Fe-4S](0)-[protein] + Fe(3+)-[Dph3]</text>
        <dbReference type="Rhea" id="RHEA:71235"/>
        <dbReference type="Rhea" id="RHEA-COMP:17996"/>
        <dbReference type="Rhea" id="RHEA-COMP:17997"/>
        <dbReference type="Rhea" id="RHEA-COMP:18002"/>
        <dbReference type="Rhea" id="RHEA-COMP:18003"/>
        <dbReference type="ChEBI" id="CHEBI:29033"/>
        <dbReference type="ChEBI" id="CHEBI:29034"/>
        <dbReference type="ChEBI" id="CHEBI:33751"/>
        <dbReference type="ChEBI" id="CHEBI:47402"/>
        <dbReference type="ChEBI" id="CHEBI:83228"/>
    </reaction>
</comment>
<dbReference type="VEuPathDB" id="FungiDB:DNF11_3585"/>
<keyword evidence="3" id="KW-0408">Iron</keyword>
<dbReference type="InterPro" id="IPR036671">
    <property type="entry name" value="DPH_MB_sf"/>
</dbReference>
<accession>A0A3G2S8Y4</accession>
<evidence type="ECO:0000256" key="5">
    <source>
        <dbReference type="ARBA" id="ARBA00034128"/>
    </source>
</evidence>
<evidence type="ECO:0000256" key="1">
    <source>
        <dbReference type="ARBA" id="ARBA00005156"/>
    </source>
</evidence>
<dbReference type="PROSITE" id="PS51074">
    <property type="entry name" value="DPH_MB"/>
    <property type="match status" value="1"/>
</dbReference>
<dbReference type="PANTHER" id="PTHR21454:SF31">
    <property type="entry name" value="DIPHTHAMIDE BIOSYNTHESIS PROTEIN 3"/>
    <property type="match status" value="1"/>
</dbReference>
<dbReference type="Gene3D" id="3.10.660.10">
    <property type="entry name" value="DPH Zinc finger"/>
    <property type="match status" value="1"/>
</dbReference>
<dbReference type="PANTHER" id="PTHR21454">
    <property type="entry name" value="DPH3 HOMOLOG-RELATED"/>
    <property type="match status" value="1"/>
</dbReference>
<dbReference type="Pfam" id="PF05207">
    <property type="entry name" value="Zn_ribbon_CSL"/>
    <property type="match status" value="1"/>
</dbReference>
<evidence type="ECO:0000259" key="9">
    <source>
        <dbReference type="PROSITE" id="PS51074"/>
    </source>
</evidence>
<dbReference type="SUPFAM" id="SSF144217">
    <property type="entry name" value="CSL zinc finger"/>
    <property type="match status" value="1"/>
</dbReference>
<dbReference type="AlphaFoldDB" id="A0A3G2S8Y4"/>
<comment type="catalytic activity">
    <reaction evidence="8">
        <text>2 [3Fe-4S](0)-[protein] + 2 Fe(2+)-[Dph3] + NADH = 2 [4Fe-4S](1+)-[protein] + 2 [Dph3] + NAD(+) + H(+)</text>
        <dbReference type="Rhea" id="RHEA:71239"/>
        <dbReference type="Rhea" id="RHEA-COMP:17997"/>
        <dbReference type="Rhea" id="RHEA-COMP:17998"/>
        <dbReference type="Rhea" id="RHEA-COMP:18001"/>
        <dbReference type="Rhea" id="RHEA-COMP:18002"/>
        <dbReference type="ChEBI" id="CHEBI:15378"/>
        <dbReference type="ChEBI" id="CHEBI:29033"/>
        <dbReference type="ChEBI" id="CHEBI:33723"/>
        <dbReference type="ChEBI" id="CHEBI:47402"/>
        <dbReference type="ChEBI" id="CHEBI:57540"/>
        <dbReference type="ChEBI" id="CHEBI:57945"/>
        <dbReference type="ChEBI" id="CHEBI:83228"/>
    </reaction>
</comment>
<dbReference type="GO" id="GO:0017183">
    <property type="term" value="P:protein histidyl modification to diphthamide"/>
    <property type="evidence" value="ECO:0007669"/>
    <property type="project" value="UniProtKB-UniPathway"/>
</dbReference>
<evidence type="ECO:0000256" key="8">
    <source>
        <dbReference type="ARBA" id="ARBA00048125"/>
    </source>
</evidence>
<name>A0A3G2S8Y4_MALR7</name>
<evidence type="ECO:0000313" key="11">
    <source>
        <dbReference type="Proteomes" id="UP000269793"/>
    </source>
</evidence>
<dbReference type="EMBL" id="CP033154">
    <property type="protein sequence ID" value="AYO44535.1"/>
    <property type="molecule type" value="Genomic_DNA"/>
</dbReference>
<organism evidence="10 11">
    <name type="scientific">Malassezia restricta (strain ATCC 96810 / NBRC 103918 / CBS 7877)</name>
    <name type="common">Seborrheic dermatitis infection agent</name>
    <dbReference type="NCBI Taxonomy" id="425264"/>
    <lineage>
        <taxon>Eukaryota</taxon>
        <taxon>Fungi</taxon>
        <taxon>Dikarya</taxon>
        <taxon>Basidiomycota</taxon>
        <taxon>Ustilaginomycotina</taxon>
        <taxon>Malasseziomycetes</taxon>
        <taxon>Malasseziales</taxon>
        <taxon>Malasseziaceae</taxon>
        <taxon>Malassezia</taxon>
    </lineage>
</organism>
<evidence type="ECO:0000256" key="7">
    <source>
        <dbReference type="ARBA" id="ARBA00041070"/>
    </source>
</evidence>
<dbReference type="FunFam" id="3.10.660.10:FF:000001">
    <property type="entry name" value="Diphthamide biosynthesis 3"/>
    <property type="match status" value="1"/>
</dbReference>
<proteinExistence type="inferred from homology"/>
<evidence type="ECO:0000256" key="4">
    <source>
        <dbReference type="ARBA" id="ARBA00024032"/>
    </source>
</evidence>
<keyword evidence="11" id="KW-1185">Reference proteome</keyword>
<dbReference type="OrthoDB" id="66964at2759"/>
<comment type="pathway">
    <text evidence="1">Protein modification; peptidyl-diphthamide biosynthesis.</text>
</comment>
<sequence>MAPLSFYDEVELEDMEYDEDKQLFHYPCPCGDRFEISIAQLRAEEDVARCPSCTLLIRVIYDPLDFMDSDGANPPAVSPMVSAAA</sequence>
<dbReference type="InterPro" id="IPR044248">
    <property type="entry name" value="DPH3/4-like"/>
</dbReference>
<keyword evidence="2" id="KW-0479">Metal-binding</keyword>
<dbReference type="InterPro" id="IPR007872">
    <property type="entry name" value="DPH_MB_dom"/>
</dbReference>
<feature type="domain" description="DPH-type MB" evidence="9">
    <location>
        <begin position="6"/>
        <end position="62"/>
    </location>
</feature>
<evidence type="ECO:0000313" key="10">
    <source>
        <dbReference type="EMBL" id="AYO44535.1"/>
    </source>
</evidence>
<gene>
    <name evidence="10" type="primary">DPH3</name>
    <name evidence="10" type="ORF">DNF11_3585</name>
</gene>
<dbReference type="Proteomes" id="UP000269793">
    <property type="component" value="Chromosome VII"/>
</dbReference>
<evidence type="ECO:0000256" key="2">
    <source>
        <dbReference type="ARBA" id="ARBA00022723"/>
    </source>
</evidence>